<dbReference type="Proteomes" id="UP001155483">
    <property type="component" value="Unassembled WGS sequence"/>
</dbReference>
<keyword evidence="2 5" id="KW-0732">Signal</keyword>
<feature type="chain" id="PRO_5040730101" evidence="5">
    <location>
        <begin position="22"/>
        <end position="1212"/>
    </location>
</feature>
<protein>
    <submittedName>
        <fullName evidence="8">BamA/TamA family outer membrane protein</fullName>
    </submittedName>
</protein>
<dbReference type="InterPro" id="IPR004843">
    <property type="entry name" value="Calcineurin-like_PHP"/>
</dbReference>
<evidence type="ECO:0000256" key="5">
    <source>
        <dbReference type="SAM" id="SignalP"/>
    </source>
</evidence>
<dbReference type="SUPFAM" id="SSF56300">
    <property type="entry name" value="Metallo-dependent phosphatases"/>
    <property type="match status" value="1"/>
</dbReference>
<accession>A0A9X2XYE4</accession>
<gene>
    <name evidence="8" type="ORF">OCK74_21425</name>
</gene>
<dbReference type="Gene3D" id="3.60.21.10">
    <property type="match status" value="1"/>
</dbReference>
<keyword evidence="9" id="KW-1185">Reference proteome</keyword>
<evidence type="ECO:0000256" key="2">
    <source>
        <dbReference type="ARBA" id="ARBA00022729"/>
    </source>
</evidence>
<evidence type="ECO:0000259" key="7">
    <source>
        <dbReference type="Pfam" id="PF01103"/>
    </source>
</evidence>
<comment type="subcellular location">
    <subcellularLocation>
        <location evidence="1">Membrane</location>
    </subcellularLocation>
</comment>
<dbReference type="RefSeq" id="WP_279299132.1">
    <property type="nucleotide sequence ID" value="NZ_JAOTIF010000022.1"/>
</dbReference>
<evidence type="ECO:0000256" key="4">
    <source>
        <dbReference type="ARBA" id="ARBA00023136"/>
    </source>
</evidence>
<dbReference type="EMBL" id="JAOTIF010000022">
    <property type="protein sequence ID" value="MCU7551696.1"/>
    <property type="molecule type" value="Genomic_DNA"/>
</dbReference>
<dbReference type="PANTHER" id="PTHR10161">
    <property type="entry name" value="TARTRATE-RESISTANT ACID PHOSPHATASE TYPE 5"/>
    <property type="match status" value="1"/>
</dbReference>
<keyword evidence="4" id="KW-0472">Membrane</keyword>
<dbReference type="PANTHER" id="PTHR10161:SF14">
    <property type="entry name" value="TARTRATE-RESISTANT ACID PHOSPHATASE TYPE 5"/>
    <property type="match status" value="1"/>
</dbReference>
<dbReference type="InterPro" id="IPR051558">
    <property type="entry name" value="Metallophosphoesterase_PAP"/>
</dbReference>
<evidence type="ECO:0000256" key="1">
    <source>
        <dbReference type="ARBA" id="ARBA00004370"/>
    </source>
</evidence>
<dbReference type="GO" id="GO:0016787">
    <property type="term" value="F:hydrolase activity"/>
    <property type="evidence" value="ECO:0007669"/>
    <property type="project" value="UniProtKB-KW"/>
</dbReference>
<keyword evidence="3" id="KW-0378">Hydrolase</keyword>
<evidence type="ECO:0000313" key="8">
    <source>
        <dbReference type="EMBL" id="MCU7551696.1"/>
    </source>
</evidence>
<dbReference type="Pfam" id="PF00149">
    <property type="entry name" value="Metallophos"/>
    <property type="match status" value="1"/>
</dbReference>
<comment type="caution">
    <text evidence="8">The sequence shown here is derived from an EMBL/GenBank/DDBJ whole genome shotgun (WGS) entry which is preliminary data.</text>
</comment>
<feature type="signal peptide" evidence="5">
    <location>
        <begin position="1"/>
        <end position="21"/>
    </location>
</feature>
<feature type="domain" description="Calcineurin-like phosphoesterase" evidence="6">
    <location>
        <begin position="27"/>
        <end position="225"/>
    </location>
</feature>
<dbReference type="AlphaFoldDB" id="A0A9X2XYE4"/>
<dbReference type="InterPro" id="IPR000184">
    <property type="entry name" value="Bac_surfAg_D15"/>
</dbReference>
<evidence type="ECO:0000256" key="3">
    <source>
        <dbReference type="ARBA" id="ARBA00022801"/>
    </source>
</evidence>
<dbReference type="Gene3D" id="2.40.160.50">
    <property type="entry name" value="membrane protein fhac: a member of the omp85/tpsb transporter family"/>
    <property type="match status" value="1"/>
</dbReference>
<organism evidence="8 9">
    <name type="scientific">Paraflavisolibacter caeni</name>
    <dbReference type="NCBI Taxonomy" id="2982496"/>
    <lineage>
        <taxon>Bacteria</taxon>
        <taxon>Pseudomonadati</taxon>
        <taxon>Bacteroidota</taxon>
        <taxon>Chitinophagia</taxon>
        <taxon>Chitinophagales</taxon>
        <taxon>Chitinophagaceae</taxon>
        <taxon>Paraflavisolibacter</taxon>
    </lineage>
</organism>
<dbReference type="InterPro" id="IPR029052">
    <property type="entry name" value="Metallo-depent_PP-like"/>
</dbReference>
<dbReference type="Pfam" id="PF01103">
    <property type="entry name" value="Omp85"/>
    <property type="match status" value="1"/>
</dbReference>
<sequence length="1212" mass="138166">MKRFNVLLFAFLLSTLCFAQADTIQHRIYFIGDAGELYNNGHPVVDWLKKNVDWDDERNTAVFLGDNIYPLGMPSEHESGYSEAKAVIDHLISLVKGKKAKAYFVMGNHDWKNGKEGGWYQAMNQINYINSLGLSNIQAWPTDGCPGPIEVELSDKVVIALMDSQWFLHVHEKPGTGSTCDAKTVDQFSVQLREIANSHPNQLLIVAMHHPLRSYGVHGGAYALKHHIFPLAEAVPGLYIPLPIIGSIYPVARGLFGTIQDVNHPIYRSMANEIEAAIRKHPNVVTVAGHDHSLQMLIHDSIQQIVSGAGAVLTRLKEPHNKEVLFSEVSRGFAMLEVSKNGTVNAKFYTVNFSKDLSTPKFTTQLKSIVPVVPKPHLDTLLPLKDYVVVQGDSTLQGNGLKYLFQGRNYRKEWTQPIKTPVLDLGKEMGGMKPIRQGGGKQTKSLRMEDASGKEWALRSIMKFPEAAIPADLRQTFAKDIVEDGISASYPYASLSVGPLAEAAGVPVIRRKLVYVPEDPRLERFRDVFGNTMAILEEREPVGVKKTDNTSEMVLKLIKDNDNHVDQAKVLKARLLDNFIMDFDRHEDQWRWATYDTGKGKVYYPIPRDHDQAFFVNQGLLPFYARKPWFLPEIQGFKAKATNIKTFNRPARNFDRFFMNELSADDWQKQLDTFLMKMTDDVITTSLMRQPKEIQQFSANKIIQTLKEKRDHYFRRDMMKYYDFISKEVNILGSNDRELFTITRNNDGTVHVQSNKITKSGEVTSKIYERQFDPKVTKEVRIFGMEDDDSFIVNGGFSPIKIRIIGGPGNDHFINNSERKKVLAYDATYEQNTFTGNFHDKTSSNPQVNQYERFQYKYRFINPGVSVEYNADDGVFIGAQLEYTKQHFRKNPFSARHFIRVTRALATTSTRIKYEGDFTKLLGKYDLIVRADLKAPTNVTNFFGLGNETEYDKSKPGGIDYYRTRYNIGNVSVMMHKQLQSWMHFSLGPAFQYFTLDSLDNQDKLVSTPDAHVGDRSTLYENKYLLGAEARLHIDSRLIGKVIPTRGAVMDFYARPLFGMNGKTNNVVQTQADISIYMSLAPYQRLVLATRIGGGYTFGDFEFPQAQYLSNRDNLRGYRKDRFAGRSMLYNNLELRWKIADFNTYLFPGSIGLLIFNDVGRVWHDDEHSRDWHVGNGAGIWLAPIRRFVVTVNATRSKEEKVLPYVTFGFQF</sequence>
<proteinExistence type="predicted"/>
<evidence type="ECO:0000259" key="6">
    <source>
        <dbReference type="Pfam" id="PF00149"/>
    </source>
</evidence>
<evidence type="ECO:0000313" key="9">
    <source>
        <dbReference type="Proteomes" id="UP001155483"/>
    </source>
</evidence>
<feature type="domain" description="Bacterial surface antigen (D15)" evidence="7">
    <location>
        <begin position="924"/>
        <end position="1201"/>
    </location>
</feature>
<reference evidence="8" key="1">
    <citation type="submission" date="2022-09" db="EMBL/GenBank/DDBJ databases">
        <authorList>
            <person name="Yuan C."/>
            <person name="Ke Z."/>
        </authorList>
    </citation>
    <scope>NUCLEOTIDE SEQUENCE</scope>
    <source>
        <strain evidence="8">LB-8</strain>
    </source>
</reference>
<reference evidence="8" key="2">
    <citation type="submission" date="2023-04" db="EMBL/GenBank/DDBJ databases">
        <title>Paracnuella aquatica gen. nov., sp. nov., a member of the family Chitinophagaceae isolated from a hot spring.</title>
        <authorList>
            <person name="Wang C."/>
        </authorList>
    </citation>
    <scope>NUCLEOTIDE SEQUENCE</scope>
    <source>
        <strain evidence="8">LB-8</strain>
    </source>
</reference>
<dbReference type="GO" id="GO:0019867">
    <property type="term" value="C:outer membrane"/>
    <property type="evidence" value="ECO:0007669"/>
    <property type="project" value="InterPro"/>
</dbReference>
<name>A0A9X2XYE4_9BACT</name>